<dbReference type="GO" id="GO:0050660">
    <property type="term" value="F:flavin adenine dinucleotide binding"/>
    <property type="evidence" value="ECO:0007669"/>
    <property type="project" value="InterPro"/>
</dbReference>
<proteinExistence type="inferred from homology"/>
<dbReference type="HOGENOM" id="CLU_002865_7_2_5"/>
<dbReference type="OrthoDB" id="9785276at2"/>
<evidence type="ECO:0000256" key="4">
    <source>
        <dbReference type="ARBA" id="ARBA00022827"/>
    </source>
</evidence>
<dbReference type="KEGG" id="ccs:CCNA_02725"/>
<dbReference type="PATRIC" id="fig|565050.3.peg.2671"/>
<dbReference type="Pfam" id="PF00732">
    <property type="entry name" value="GMC_oxred_N"/>
    <property type="match status" value="1"/>
</dbReference>
<dbReference type="SMR" id="A0A0H3CBD0"/>
<dbReference type="Proteomes" id="UP000001364">
    <property type="component" value="Chromosome"/>
</dbReference>
<dbReference type="GO" id="GO:0016020">
    <property type="term" value="C:membrane"/>
    <property type="evidence" value="ECO:0007669"/>
    <property type="project" value="TreeGrafter"/>
</dbReference>
<organism evidence="8 9">
    <name type="scientific">Caulobacter vibrioides (strain NA1000 / CB15N)</name>
    <name type="common">Caulobacter crescentus</name>
    <dbReference type="NCBI Taxonomy" id="565050"/>
    <lineage>
        <taxon>Bacteria</taxon>
        <taxon>Pseudomonadati</taxon>
        <taxon>Pseudomonadota</taxon>
        <taxon>Alphaproteobacteria</taxon>
        <taxon>Caulobacterales</taxon>
        <taxon>Caulobacteraceae</taxon>
        <taxon>Caulobacter</taxon>
    </lineage>
</organism>
<protein>
    <submittedName>
        <fullName evidence="8">Choline dehydrogenase</fullName>
        <ecNumber evidence="8">1.1.99.1</ecNumber>
    </submittedName>
</protein>
<evidence type="ECO:0000313" key="8">
    <source>
        <dbReference type="EMBL" id="ACL96190.1"/>
    </source>
</evidence>
<dbReference type="SUPFAM" id="SSF51905">
    <property type="entry name" value="FAD/NAD(P)-binding domain"/>
    <property type="match status" value="1"/>
</dbReference>
<dbReference type="Gene3D" id="3.30.560.10">
    <property type="entry name" value="Glucose Oxidase, domain 3"/>
    <property type="match status" value="1"/>
</dbReference>
<dbReference type="PROSITE" id="PS00623">
    <property type="entry name" value="GMC_OXRED_1"/>
    <property type="match status" value="1"/>
</dbReference>
<keyword evidence="9" id="KW-1185">Reference proteome</keyword>
<dbReference type="InterPro" id="IPR000172">
    <property type="entry name" value="GMC_OxRdtase_N"/>
</dbReference>
<evidence type="ECO:0000256" key="5">
    <source>
        <dbReference type="RuleBase" id="RU003968"/>
    </source>
</evidence>
<sequence>MASERFDYIVIGAGSAGCVLAARLTEDPNIKVLLLEAGGKNKSILVKMPAGVGQLIKDKGEQNWGFWTEAEPHLDNRKLWWPRGKGLGGSSAINGMIYIRGHARDYDQWRQMGLTGWSYSEVLPYFKRSETHHAGGDAYHGGSGPLHVSKGESDSPFYSTLVEAGRQAGHKTTKDFNGYQQEGFGPYDLTIRDGQRWSAAMAYLNQALSRPNLTCVTEACTTRIILDKRRAVGVEYVVGKSREKQVAYADAEVLLSAGAVQSPQILQLSGIGAAEDLAPHGIAVAHESKGVGANLQDHLDVCVSWTAKNLKTAYSANKGLNKLGVGMNYMFFGKGLGRQQFLESGAFLKSRPDLDRPDLQIHGVLAIMQDHGKVVVEKDGFTLHVCQLRPESRGKVGLRSADPFDDPTILGNYLATEEDRRAIREGVRIARETVAQAAFDPYRDAEYAPGADVKSDADLDAWIRSKAETIYHPVGTCRMGVAGDPMAVVDDQLRVQGVQGLRVIDASVMPTLIGGNTNAPTIMIAERAADLIRGKTPAAPLDVPVYEDGRAVAAE</sequence>
<dbReference type="InterPro" id="IPR007867">
    <property type="entry name" value="GMC_OxRtase_C"/>
</dbReference>
<keyword evidence="8" id="KW-0560">Oxidoreductase</keyword>
<comment type="similarity">
    <text evidence="2 5">Belongs to the GMC oxidoreductase family.</text>
</comment>
<keyword evidence="4 5" id="KW-0274">FAD</keyword>
<dbReference type="PhylomeDB" id="A0A0H3CBD0"/>
<dbReference type="Gene3D" id="3.50.50.60">
    <property type="entry name" value="FAD/NAD(P)-binding domain"/>
    <property type="match status" value="1"/>
</dbReference>
<dbReference type="GO" id="GO:0008812">
    <property type="term" value="F:choline dehydrogenase activity"/>
    <property type="evidence" value="ECO:0007669"/>
    <property type="project" value="UniProtKB-EC"/>
</dbReference>
<dbReference type="PANTHER" id="PTHR11552">
    <property type="entry name" value="GLUCOSE-METHANOL-CHOLINE GMC OXIDOREDUCTASE"/>
    <property type="match status" value="1"/>
</dbReference>
<dbReference type="SUPFAM" id="SSF54373">
    <property type="entry name" value="FAD-linked reductases, C-terminal domain"/>
    <property type="match status" value="1"/>
</dbReference>
<dbReference type="Pfam" id="PF05199">
    <property type="entry name" value="GMC_oxred_C"/>
    <property type="match status" value="1"/>
</dbReference>
<dbReference type="GO" id="GO:0019285">
    <property type="term" value="P:glycine betaine biosynthetic process from choline"/>
    <property type="evidence" value="ECO:0007669"/>
    <property type="project" value="TreeGrafter"/>
</dbReference>
<evidence type="ECO:0000256" key="3">
    <source>
        <dbReference type="ARBA" id="ARBA00022630"/>
    </source>
</evidence>
<evidence type="ECO:0000256" key="1">
    <source>
        <dbReference type="ARBA" id="ARBA00001974"/>
    </source>
</evidence>
<reference evidence="8 9" key="1">
    <citation type="journal article" date="2010" name="J. Bacteriol.">
        <title>The genetic basis of laboratory adaptation in Caulobacter crescentus.</title>
        <authorList>
            <person name="Marks M.E."/>
            <person name="Castro-Rojas C.M."/>
            <person name="Teiling C."/>
            <person name="Du L."/>
            <person name="Kapatral V."/>
            <person name="Walunas T.L."/>
            <person name="Crosson S."/>
        </authorList>
    </citation>
    <scope>NUCLEOTIDE SEQUENCE [LARGE SCALE GENOMIC DNA]</scope>
    <source>
        <strain evidence="9">NA1000 / CB15N</strain>
    </source>
</reference>
<dbReference type="InterPro" id="IPR036188">
    <property type="entry name" value="FAD/NAD-bd_sf"/>
</dbReference>
<dbReference type="RefSeq" id="WP_010920494.1">
    <property type="nucleotide sequence ID" value="NC_011916.1"/>
</dbReference>
<evidence type="ECO:0000256" key="2">
    <source>
        <dbReference type="ARBA" id="ARBA00010790"/>
    </source>
</evidence>
<evidence type="ECO:0000259" key="6">
    <source>
        <dbReference type="PROSITE" id="PS00623"/>
    </source>
</evidence>
<feature type="domain" description="Glucose-methanol-choline oxidoreductase N-terminal" evidence="7">
    <location>
        <begin position="258"/>
        <end position="272"/>
    </location>
</feature>
<comment type="cofactor">
    <cofactor evidence="1">
        <name>FAD</name>
        <dbReference type="ChEBI" id="CHEBI:57692"/>
    </cofactor>
</comment>
<dbReference type="AlphaFoldDB" id="A0A0H3CBD0"/>
<keyword evidence="3 5" id="KW-0285">Flavoprotein</keyword>
<dbReference type="RefSeq" id="YP_002518098.1">
    <property type="nucleotide sequence ID" value="NC_011916.1"/>
</dbReference>
<dbReference type="PIRSF" id="PIRSF000137">
    <property type="entry name" value="Alcohol_oxidase"/>
    <property type="match status" value="1"/>
</dbReference>
<accession>A0A0H3CBD0</accession>
<dbReference type="NCBIfam" id="NF002550">
    <property type="entry name" value="PRK02106.1"/>
    <property type="match status" value="1"/>
</dbReference>
<dbReference type="PROSITE" id="PS00624">
    <property type="entry name" value="GMC_OXRED_2"/>
    <property type="match status" value="1"/>
</dbReference>
<feature type="domain" description="Glucose-methanol-choline oxidoreductase N-terminal" evidence="6">
    <location>
        <begin position="84"/>
        <end position="107"/>
    </location>
</feature>
<dbReference type="EC" id="1.1.99.1" evidence="8"/>
<dbReference type="InterPro" id="IPR012132">
    <property type="entry name" value="GMC_OxRdtase"/>
</dbReference>
<name>A0A0H3CBD0_CAUVN</name>
<dbReference type="GeneID" id="7330885"/>
<evidence type="ECO:0000259" key="7">
    <source>
        <dbReference type="PROSITE" id="PS00624"/>
    </source>
</evidence>
<dbReference type="PANTHER" id="PTHR11552:SF147">
    <property type="entry name" value="CHOLINE DEHYDROGENASE, MITOCHONDRIAL"/>
    <property type="match status" value="1"/>
</dbReference>
<dbReference type="PROSITE" id="PS51257">
    <property type="entry name" value="PROKAR_LIPOPROTEIN"/>
    <property type="match status" value="1"/>
</dbReference>
<dbReference type="EMBL" id="CP001340">
    <property type="protein sequence ID" value="ACL96190.1"/>
    <property type="molecule type" value="Genomic_DNA"/>
</dbReference>
<evidence type="ECO:0000313" key="9">
    <source>
        <dbReference type="Proteomes" id="UP000001364"/>
    </source>
</evidence>
<gene>
    <name evidence="8" type="ordered locus">CCNA_02725</name>
</gene>